<dbReference type="EMBL" id="FNWO01000009">
    <property type="protein sequence ID" value="SEH44172.1"/>
    <property type="molecule type" value="Genomic_DNA"/>
</dbReference>
<feature type="domain" description="N-acetyltransferase" evidence="1">
    <location>
        <begin position="17"/>
        <end position="158"/>
    </location>
</feature>
<dbReference type="Pfam" id="PF00583">
    <property type="entry name" value="Acetyltransf_1"/>
    <property type="match status" value="1"/>
</dbReference>
<dbReference type="OrthoDB" id="9796171at2"/>
<dbReference type="Gene3D" id="3.40.630.30">
    <property type="match status" value="1"/>
</dbReference>
<sequence>MSALPLKDASERHSPTIEIRLVRTPDEHAMAMAIRAAVFLAEEDNITYFDEFNGNDYVSTHLIAYVDGDPAGVIRLRWFADFALLERVGIRRRYRSYQVLAGLARAALDLARQKGYRTVAGRARKETVNFWKRFGGRQSGEAIEMYRGTLVPIIHDLPRRPDLGAIEAGPFGDPEFENLIVQAEGSWDFSRIKSRPTTHHLSAAE</sequence>
<dbReference type="InterPro" id="IPR000182">
    <property type="entry name" value="GNAT_dom"/>
</dbReference>
<keyword evidence="2" id="KW-0808">Transferase</keyword>
<evidence type="ECO:0000259" key="1">
    <source>
        <dbReference type="PROSITE" id="PS51186"/>
    </source>
</evidence>
<dbReference type="Proteomes" id="UP000182983">
    <property type="component" value="Unassembled WGS sequence"/>
</dbReference>
<organism evidence="2 3">
    <name type="scientific">Magnetospirillum fulvum</name>
    <name type="common">Rhodospirillum fulvum</name>
    <dbReference type="NCBI Taxonomy" id="1082"/>
    <lineage>
        <taxon>Bacteria</taxon>
        <taxon>Pseudomonadati</taxon>
        <taxon>Pseudomonadota</taxon>
        <taxon>Alphaproteobacteria</taxon>
        <taxon>Rhodospirillales</taxon>
        <taxon>Rhodospirillaceae</taxon>
        <taxon>Magnetospirillum</taxon>
    </lineage>
</organism>
<dbReference type="PROSITE" id="PS51186">
    <property type="entry name" value="GNAT"/>
    <property type="match status" value="1"/>
</dbReference>
<name>A0A1H6I8Y6_MAGFU</name>
<proteinExistence type="predicted"/>
<accession>A0A1H6I8Y6</accession>
<gene>
    <name evidence="2" type="ORF">SAMN04244559_02342</name>
</gene>
<reference evidence="3" key="1">
    <citation type="submission" date="2016-10" db="EMBL/GenBank/DDBJ databases">
        <authorList>
            <person name="Varghese N."/>
            <person name="Submissions S."/>
        </authorList>
    </citation>
    <scope>NUCLEOTIDE SEQUENCE [LARGE SCALE GENOMIC DNA]</scope>
    <source>
        <strain evidence="3">DSM 13234</strain>
    </source>
</reference>
<evidence type="ECO:0000313" key="3">
    <source>
        <dbReference type="Proteomes" id="UP000182983"/>
    </source>
</evidence>
<dbReference type="AlphaFoldDB" id="A0A1H6I8Y6"/>
<keyword evidence="3" id="KW-1185">Reference proteome</keyword>
<dbReference type="InterPro" id="IPR016181">
    <property type="entry name" value="Acyl_CoA_acyltransferase"/>
</dbReference>
<dbReference type="SUPFAM" id="SSF55729">
    <property type="entry name" value="Acyl-CoA N-acyltransferases (Nat)"/>
    <property type="match status" value="1"/>
</dbReference>
<protein>
    <submittedName>
        <fullName evidence="2">Acetyltransferase (GNAT) family protein</fullName>
    </submittedName>
</protein>
<evidence type="ECO:0000313" key="2">
    <source>
        <dbReference type="EMBL" id="SEH44172.1"/>
    </source>
</evidence>
<dbReference type="GO" id="GO:0016747">
    <property type="term" value="F:acyltransferase activity, transferring groups other than amino-acyl groups"/>
    <property type="evidence" value="ECO:0007669"/>
    <property type="project" value="InterPro"/>
</dbReference>